<organism evidence="1 2">
    <name type="scientific">Candidatus Phytoplasma citri</name>
    <dbReference type="NCBI Taxonomy" id="180978"/>
    <lineage>
        <taxon>Bacteria</taxon>
        <taxon>Bacillati</taxon>
        <taxon>Mycoplasmatota</taxon>
        <taxon>Mollicutes</taxon>
        <taxon>Acholeplasmatales</taxon>
        <taxon>Acholeplasmataceae</taxon>
        <taxon>Candidatus Phytoplasma</taxon>
        <taxon>16SrII (Peanut WB group)</taxon>
    </lineage>
</organism>
<gene>
    <name evidence="1" type="ORF">B2G44_01205</name>
</gene>
<sequence>MYIKILIRNIDTKKATKKPKNPPIIFPTIPEKILIKKRQTTKKIITNNKSNTFIEINPYYKNKNIILINILKLDI</sequence>
<dbReference type="Proteomes" id="UP000189722">
    <property type="component" value="Unassembled WGS sequence"/>
</dbReference>
<accession>A0A1S9M1H6</accession>
<evidence type="ECO:0000313" key="1">
    <source>
        <dbReference type="EMBL" id="OOP59100.1"/>
    </source>
</evidence>
<protein>
    <submittedName>
        <fullName evidence="1">Uncharacterized protein</fullName>
    </submittedName>
</protein>
<dbReference type="AlphaFoldDB" id="A0A1S9M1H6"/>
<reference evidence="1 2" key="1">
    <citation type="submission" date="2017-02" db="EMBL/GenBank/DDBJ databases">
        <title>A draft genome of 'Candidatus Phytoplasma aurantifolia' the agent of the witches-broom disease of lime.</title>
        <authorList>
            <person name="Foissac X."/>
            <person name="Carle P."/>
        </authorList>
    </citation>
    <scope>NUCLEOTIDE SEQUENCE [LARGE SCALE GENOMIC DNA]</scope>
    <source>
        <strain evidence="1 2">WBDL</strain>
    </source>
</reference>
<comment type="caution">
    <text evidence="1">The sequence shown here is derived from an EMBL/GenBank/DDBJ whole genome shotgun (WGS) entry which is preliminary data.</text>
</comment>
<evidence type="ECO:0000313" key="2">
    <source>
        <dbReference type="Proteomes" id="UP000189722"/>
    </source>
</evidence>
<name>A0A1S9M1H6_9MOLU</name>
<proteinExistence type="predicted"/>
<dbReference type="EMBL" id="MWKN01000038">
    <property type="protein sequence ID" value="OOP59100.1"/>
    <property type="molecule type" value="Genomic_DNA"/>
</dbReference>